<dbReference type="PANTHER" id="PTHR24182">
    <property type="entry name" value="ANKYRIN REPEAT AND SOCS BOX CONTAINING 4"/>
    <property type="match status" value="1"/>
</dbReference>
<evidence type="ECO:0000259" key="2">
    <source>
        <dbReference type="Pfam" id="PF11929"/>
    </source>
</evidence>
<dbReference type="VEuPathDB" id="TrichDB:TVAGG3_0043970"/>
<evidence type="ECO:0000313" key="3">
    <source>
        <dbReference type="EMBL" id="EAX93680.1"/>
    </source>
</evidence>
<evidence type="ECO:0000256" key="1">
    <source>
        <dbReference type="PROSITE-ProRule" id="PRU00023"/>
    </source>
</evidence>
<dbReference type="Pfam" id="PF12796">
    <property type="entry name" value="Ank_2"/>
    <property type="match status" value="1"/>
</dbReference>
<name>A2FN38_TRIV3</name>
<organism evidence="3 4">
    <name type="scientific">Trichomonas vaginalis (strain ATCC PRA-98 / G3)</name>
    <dbReference type="NCBI Taxonomy" id="412133"/>
    <lineage>
        <taxon>Eukaryota</taxon>
        <taxon>Metamonada</taxon>
        <taxon>Parabasalia</taxon>
        <taxon>Trichomonadida</taxon>
        <taxon>Trichomonadidae</taxon>
        <taxon>Trichomonas</taxon>
    </lineage>
</organism>
<proteinExistence type="predicted"/>
<dbReference type="Proteomes" id="UP000001542">
    <property type="component" value="Unassembled WGS sequence"/>
</dbReference>
<keyword evidence="1" id="KW-0040">ANK repeat</keyword>
<dbReference type="SUPFAM" id="SSF48403">
    <property type="entry name" value="Ankyrin repeat"/>
    <property type="match status" value="1"/>
</dbReference>
<protein>
    <recommendedName>
        <fullName evidence="2">DUF3447 domain-containing protein</fullName>
    </recommendedName>
</protein>
<keyword evidence="4" id="KW-1185">Reference proteome</keyword>
<dbReference type="STRING" id="5722.A2FN38"/>
<dbReference type="SMART" id="SM00248">
    <property type="entry name" value="ANK"/>
    <property type="match status" value="6"/>
</dbReference>
<dbReference type="InterPro" id="IPR002110">
    <property type="entry name" value="Ankyrin_rpt"/>
</dbReference>
<dbReference type="AlphaFoldDB" id="A2FN38"/>
<dbReference type="InterPro" id="IPR020683">
    <property type="entry name" value="DUF3447"/>
</dbReference>
<dbReference type="EMBL" id="DS113898">
    <property type="protein sequence ID" value="EAX93680.1"/>
    <property type="molecule type" value="Genomic_DNA"/>
</dbReference>
<feature type="repeat" description="ANK" evidence="1">
    <location>
        <begin position="241"/>
        <end position="273"/>
    </location>
</feature>
<dbReference type="SMR" id="A2FN38"/>
<dbReference type="InterPro" id="IPR036770">
    <property type="entry name" value="Ankyrin_rpt-contain_sf"/>
</dbReference>
<sequence>MNNGDKLLSSIFVQDGFDKNQKLSSKFYPRHNISFLEVCCYHGAVDCFKLLRSEFKAEVSETCIELSFLGGSQEIMMECLKVFTEDDKKKLSQDFMQYAIISHNIDFISYLINEYGMYIDIPACYDNNNIQAFIVHLDYITDINDCLYPSILFDNPFVCEYMIHLGADIQVNIDPFGSPLQYALNKGCYASAKYLISKGSDIEVVDDKGRTYLIIASVNNYQERVRGAVLCGANINKKDLSGKTALHYSVDVRNEKTVEFLISHGADVNARDNSDITPLSIAKTLGETKIEQILLSHDAKI</sequence>
<reference evidence="3" key="2">
    <citation type="journal article" date="2007" name="Science">
        <title>Draft genome sequence of the sexually transmitted pathogen Trichomonas vaginalis.</title>
        <authorList>
            <person name="Carlton J.M."/>
            <person name="Hirt R.P."/>
            <person name="Silva J.C."/>
            <person name="Delcher A.L."/>
            <person name="Schatz M."/>
            <person name="Zhao Q."/>
            <person name="Wortman J.R."/>
            <person name="Bidwell S.L."/>
            <person name="Alsmark U.C.M."/>
            <person name="Besteiro S."/>
            <person name="Sicheritz-Ponten T."/>
            <person name="Noel C.J."/>
            <person name="Dacks J.B."/>
            <person name="Foster P.G."/>
            <person name="Simillion C."/>
            <person name="Van de Peer Y."/>
            <person name="Miranda-Saavedra D."/>
            <person name="Barton G.J."/>
            <person name="Westrop G.D."/>
            <person name="Mueller S."/>
            <person name="Dessi D."/>
            <person name="Fiori P.L."/>
            <person name="Ren Q."/>
            <person name="Paulsen I."/>
            <person name="Zhang H."/>
            <person name="Bastida-Corcuera F.D."/>
            <person name="Simoes-Barbosa A."/>
            <person name="Brown M.T."/>
            <person name="Hayes R.D."/>
            <person name="Mukherjee M."/>
            <person name="Okumura C.Y."/>
            <person name="Schneider R."/>
            <person name="Smith A.J."/>
            <person name="Vanacova S."/>
            <person name="Villalvazo M."/>
            <person name="Haas B.J."/>
            <person name="Pertea M."/>
            <person name="Feldblyum T.V."/>
            <person name="Utterback T.R."/>
            <person name="Shu C.L."/>
            <person name="Osoegawa K."/>
            <person name="de Jong P.J."/>
            <person name="Hrdy I."/>
            <person name="Horvathova L."/>
            <person name="Zubacova Z."/>
            <person name="Dolezal P."/>
            <person name="Malik S.B."/>
            <person name="Logsdon J.M. Jr."/>
            <person name="Henze K."/>
            <person name="Gupta A."/>
            <person name="Wang C.C."/>
            <person name="Dunne R.L."/>
            <person name="Upcroft J.A."/>
            <person name="Upcroft P."/>
            <person name="White O."/>
            <person name="Salzberg S.L."/>
            <person name="Tang P."/>
            <person name="Chiu C.-H."/>
            <person name="Lee Y.-S."/>
            <person name="Embley T.M."/>
            <person name="Coombs G.H."/>
            <person name="Mottram J.C."/>
            <person name="Tachezy J."/>
            <person name="Fraser-Liggett C.M."/>
            <person name="Johnson P.J."/>
        </authorList>
    </citation>
    <scope>NUCLEOTIDE SEQUENCE [LARGE SCALE GENOMIC DNA]</scope>
    <source>
        <strain evidence="3">G3</strain>
    </source>
</reference>
<accession>A2FN38</accession>
<dbReference type="RefSeq" id="XP_001306610.1">
    <property type="nucleotide sequence ID" value="XM_001306609.1"/>
</dbReference>
<dbReference type="VEuPathDB" id="TrichDB:TVAG_103990"/>
<dbReference type="OrthoDB" id="1585644at2759"/>
<dbReference type="eggNOG" id="KOG0504">
    <property type="taxonomic scope" value="Eukaryota"/>
</dbReference>
<dbReference type="Pfam" id="PF11929">
    <property type="entry name" value="DUF3447"/>
    <property type="match status" value="1"/>
</dbReference>
<reference evidence="3" key="1">
    <citation type="submission" date="2006-10" db="EMBL/GenBank/DDBJ databases">
        <authorList>
            <person name="Amadeo P."/>
            <person name="Zhao Q."/>
            <person name="Wortman J."/>
            <person name="Fraser-Liggett C."/>
            <person name="Carlton J."/>
        </authorList>
    </citation>
    <scope>NUCLEOTIDE SEQUENCE</scope>
    <source>
        <strain evidence="3">G3</strain>
    </source>
</reference>
<gene>
    <name evidence="3" type="ORF">TVAG_103990</name>
</gene>
<dbReference type="InParanoid" id="A2FN38"/>
<dbReference type="Gene3D" id="1.25.40.20">
    <property type="entry name" value="Ankyrin repeat-containing domain"/>
    <property type="match status" value="1"/>
</dbReference>
<dbReference type="KEGG" id="tva:4751402"/>
<dbReference type="PROSITE" id="PS50297">
    <property type="entry name" value="ANK_REP_REGION"/>
    <property type="match status" value="1"/>
</dbReference>
<dbReference type="PROSITE" id="PS50088">
    <property type="entry name" value="ANK_REPEAT"/>
    <property type="match status" value="2"/>
</dbReference>
<evidence type="ECO:0000313" key="4">
    <source>
        <dbReference type="Proteomes" id="UP000001542"/>
    </source>
</evidence>
<dbReference type="PANTHER" id="PTHR24182:SF13">
    <property type="entry name" value="LD18443P"/>
    <property type="match status" value="1"/>
</dbReference>
<feature type="domain" description="DUF3447" evidence="2">
    <location>
        <begin position="55"/>
        <end position="135"/>
    </location>
</feature>
<feature type="repeat" description="ANK" evidence="1">
    <location>
        <begin position="178"/>
        <end position="207"/>
    </location>
</feature>